<feature type="chain" id="PRO_5015981784" description="Peptidase A1 domain-containing protein" evidence="4">
    <location>
        <begin position="20"/>
        <end position="423"/>
    </location>
</feature>
<dbReference type="Proteomes" id="UP000244406">
    <property type="component" value="Unassembled WGS sequence"/>
</dbReference>
<evidence type="ECO:0000313" key="6">
    <source>
        <dbReference type="EMBL" id="PVH13718.1"/>
    </source>
</evidence>
<feature type="domain" description="Peptidase A1" evidence="5">
    <location>
        <begin position="73"/>
        <end position="392"/>
    </location>
</feature>
<gene>
    <name evidence="6" type="ORF">CXQ87_001836</name>
</gene>
<evidence type="ECO:0000259" key="5">
    <source>
        <dbReference type="PROSITE" id="PS51767"/>
    </source>
</evidence>
<keyword evidence="2" id="KW-1015">Disulfide bond</keyword>
<feature type="region of interest" description="Disordered" evidence="3">
    <location>
        <begin position="395"/>
        <end position="423"/>
    </location>
</feature>
<evidence type="ECO:0000256" key="3">
    <source>
        <dbReference type="SAM" id="MobiDB-lite"/>
    </source>
</evidence>
<dbReference type="PRINTS" id="PR00792">
    <property type="entry name" value="PEPSIN"/>
</dbReference>
<comment type="caution">
    <text evidence="6">The sequence shown here is derived from an EMBL/GenBank/DDBJ whole genome shotgun (WGS) entry which is preliminary data.</text>
</comment>
<dbReference type="AlphaFoldDB" id="A0A2V1A6U8"/>
<dbReference type="RefSeq" id="XP_025334658.1">
    <property type="nucleotide sequence ID" value="XM_025480358.1"/>
</dbReference>
<dbReference type="GO" id="GO:0004190">
    <property type="term" value="F:aspartic-type endopeptidase activity"/>
    <property type="evidence" value="ECO:0007669"/>
    <property type="project" value="InterPro"/>
</dbReference>
<dbReference type="InterPro" id="IPR021109">
    <property type="entry name" value="Peptidase_aspartic_dom_sf"/>
</dbReference>
<dbReference type="PANTHER" id="PTHR47966">
    <property type="entry name" value="BETA-SITE APP-CLEAVING ENZYME, ISOFORM A-RELATED"/>
    <property type="match status" value="1"/>
</dbReference>
<dbReference type="GO" id="GO:0006508">
    <property type="term" value="P:proteolysis"/>
    <property type="evidence" value="ECO:0007669"/>
    <property type="project" value="InterPro"/>
</dbReference>
<comment type="similarity">
    <text evidence="1">Belongs to the peptidase A1 family.</text>
</comment>
<proteinExistence type="inferred from homology"/>
<dbReference type="SUPFAM" id="SSF50630">
    <property type="entry name" value="Acid proteases"/>
    <property type="match status" value="1"/>
</dbReference>
<dbReference type="EMBL" id="PKFP01000001">
    <property type="protein sequence ID" value="PVH13718.1"/>
    <property type="molecule type" value="Genomic_DNA"/>
</dbReference>
<protein>
    <recommendedName>
        <fullName evidence="5">Peptidase A1 domain-containing protein</fullName>
    </recommendedName>
</protein>
<keyword evidence="4" id="KW-0732">Signal</keyword>
<dbReference type="Pfam" id="PF00026">
    <property type="entry name" value="Asp"/>
    <property type="match status" value="1"/>
</dbReference>
<dbReference type="Gene3D" id="2.40.70.10">
    <property type="entry name" value="Acid Proteases"/>
    <property type="match status" value="2"/>
</dbReference>
<reference evidence="6 7" key="1">
    <citation type="submission" date="2017-12" db="EMBL/GenBank/DDBJ databases">
        <title>Genome Sequence of the Amphotericin B-resistant Candida duobushaemulonii strain, B09383.</title>
        <authorList>
            <person name="Chow N.A."/>
            <person name="Gade L."/>
            <person name="Batra D."/>
            <person name="Rowe L.A."/>
            <person name="Loparev V.N."/>
            <person name="Litvintseva A.P."/>
        </authorList>
    </citation>
    <scope>NUCLEOTIDE SEQUENCE [LARGE SCALE GENOMIC DNA]</scope>
    <source>
        <strain evidence="6 7">B09383</strain>
    </source>
</reference>
<dbReference type="InterPro" id="IPR001461">
    <property type="entry name" value="Aspartic_peptidase_A1"/>
</dbReference>
<feature type="signal peptide" evidence="4">
    <location>
        <begin position="1"/>
        <end position="19"/>
    </location>
</feature>
<dbReference type="InterPro" id="IPR034164">
    <property type="entry name" value="Pepsin-like_dom"/>
</dbReference>
<dbReference type="CDD" id="cd05471">
    <property type="entry name" value="pepsin_like"/>
    <property type="match status" value="1"/>
</dbReference>
<name>A0A2V1A6U8_9ASCO</name>
<dbReference type="PANTHER" id="PTHR47966:SF75">
    <property type="entry name" value="ENDOPEPTIDASE (CTSD), PUTATIVE (AFU_ORTHOLOGUE AFUA_4G07040)-RELATED"/>
    <property type="match status" value="1"/>
</dbReference>
<dbReference type="VEuPathDB" id="FungiDB:CXQ87_001836"/>
<evidence type="ECO:0000256" key="2">
    <source>
        <dbReference type="ARBA" id="ARBA00023157"/>
    </source>
</evidence>
<keyword evidence="7" id="KW-1185">Reference proteome</keyword>
<dbReference type="PROSITE" id="PS51767">
    <property type="entry name" value="PEPTIDASE_A1"/>
    <property type="match status" value="1"/>
</dbReference>
<evidence type="ECO:0000256" key="4">
    <source>
        <dbReference type="SAM" id="SignalP"/>
    </source>
</evidence>
<dbReference type="GeneID" id="37001836"/>
<dbReference type="InterPro" id="IPR033121">
    <property type="entry name" value="PEPTIDASE_A1"/>
</dbReference>
<evidence type="ECO:0000256" key="1">
    <source>
        <dbReference type="ARBA" id="ARBA00007447"/>
    </source>
</evidence>
<accession>A0A2V1A6U8</accession>
<sequence>MLLWTLLPTALALAPVADFRVPGMDKAVSSTGRHAQPLVEIHKVQEIQQSSKASIQFSDTVLPLKTDKARSIYYLDSQIGGEKGKSKFPLLLDTGSGISWIMNESCTSSACSNGVKYSDPVKTSKSFSLSYSGSHVNGEMVNAAENDLEFVLGDSLKLTNYSFGLASTAPDFFENFSLSGILGVQARYDDSEKSNMLHQLYYSGDIDAMQFAIVLDGAMSNATLGGLFIAGKDATKYSTELATSDIKYCDVLTNDQSFWMLNITKVHSNKKSVINGCRSAIIDTGTTGMALPMKDATAFHEAIFGSDYIGDSEGNFAFRCNATGNVSFVIDNHSFSLPVGNIKASAYESTVLQGYCASKVQGMDLDNWILGASFLSEFYTIFDLEHSRVGLAPRVEGYSSESESESESDQKPESDQEPVGYSE</sequence>
<organism evidence="6 7">
    <name type="scientific">Candidozyma duobushaemuli</name>
    <dbReference type="NCBI Taxonomy" id="1231522"/>
    <lineage>
        <taxon>Eukaryota</taxon>
        <taxon>Fungi</taxon>
        <taxon>Dikarya</taxon>
        <taxon>Ascomycota</taxon>
        <taxon>Saccharomycotina</taxon>
        <taxon>Pichiomycetes</taxon>
        <taxon>Metschnikowiaceae</taxon>
        <taxon>Candidozyma</taxon>
    </lineage>
</organism>
<evidence type="ECO:0000313" key="7">
    <source>
        <dbReference type="Proteomes" id="UP000244406"/>
    </source>
</evidence>